<organism evidence="1 2">
    <name type="scientific">Sapientia aquatica</name>
    <dbReference type="NCBI Taxonomy" id="1549640"/>
    <lineage>
        <taxon>Bacteria</taxon>
        <taxon>Pseudomonadati</taxon>
        <taxon>Pseudomonadota</taxon>
        <taxon>Betaproteobacteria</taxon>
        <taxon>Burkholderiales</taxon>
        <taxon>Oxalobacteraceae</taxon>
        <taxon>Sapientia</taxon>
    </lineage>
</organism>
<dbReference type="PANTHER" id="PTHR38785:SF1">
    <property type="entry name" value="HOMOLOG OF VIRK"/>
    <property type="match status" value="1"/>
</dbReference>
<dbReference type="Proteomes" id="UP000294829">
    <property type="component" value="Unassembled WGS sequence"/>
</dbReference>
<evidence type="ECO:0000313" key="2">
    <source>
        <dbReference type="Proteomes" id="UP000294829"/>
    </source>
</evidence>
<gene>
    <name evidence="1" type="ORF">E2I14_15755</name>
</gene>
<dbReference type="GO" id="GO:0006974">
    <property type="term" value="P:DNA damage response"/>
    <property type="evidence" value="ECO:0007669"/>
    <property type="project" value="TreeGrafter"/>
</dbReference>
<proteinExistence type="predicted"/>
<evidence type="ECO:0000313" key="1">
    <source>
        <dbReference type="EMBL" id="TDK62759.1"/>
    </source>
</evidence>
<dbReference type="OrthoDB" id="8908875at2"/>
<reference evidence="1 2" key="1">
    <citation type="submission" date="2019-03" db="EMBL/GenBank/DDBJ databases">
        <title>Sapientia aquatica gen. nov., sp. nov., isolated from a crater lake.</title>
        <authorList>
            <person name="Felfoldi T."/>
            <person name="Szabo A."/>
            <person name="Toth E."/>
            <person name="Schumann P."/>
            <person name="Keki Z."/>
            <person name="Marialigeti K."/>
            <person name="Mathe I."/>
        </authorList>
    </citation>
    <scope>NUCLEOTIDE SEQUENCE [LARGE SCALE GENOMIC DNA]</scope>
    <source>
        <strain evidence="1 2">SA-152</strain>
    </source>
</reference>
<keyword evidence="2" id="KW-1185">Reference proteome</keyword>
<accession>A0A4R5VUQ2</accession>
<dbReference type="AlphaFoldDB" id="A0A4R5VUQ2"/>
<sequence length="342" mass="38995">MNYFNNSFRFTWKQFSADLLWAFDLLRSGRKDASVKRAVRFVLRGLTSVRSTALWLNFLRESNLLATSVSEATFVDRIHRPFFDKRCGTDTRTDYLCSHFSILAQLLDEEQLHKVISGVGITLSTLFGKSGEIVELNLVRLPSYDREGGASIELCVNGRALLLMTFTLVYQHQHYAIKIGGIQAKEYPDADSRSLMRDTTHALYGIQPRILMIETLRHLAKQLGCESIECIHEQNHIYRALRYRNKKTIHAQYNVLWEIVGGALNAQGNFSIPSSVPEKPIESRPSKKRNEYRHRALLIEAIRTQMNLAIQPALVFPQVDTYVHANPNNPLFSPVVASLETT</sequence>
<name>A0A4R5VUQ2_9BURK</name>
<dbReference type="PANTHER" id="PTHR38785">
    <property type="entry name" value="HOMOLOG OF VIRK"/>
    <property type="match status" value="1"/>
</dbReference>
<dbReference type="RefSeq" id="WP_133330275.1">
    <property type="nucleotide sequence ID" value="NZ_SMYL01000010.1"/>
</dbReference>
<protein>
    <submittedName>
        <fullName evidence="1">DUF535 domain-containing protein</fullName>
    </submittedName>
</protein>
<dbReference type="EMBL" id="SMYL01000010">
    <property type="protein sequence ID" value="TDK62759.1"/>
    <property type="molecule type" value="Genomic_DNA"/>
</dbReference>
<dbReference type="InterPro" id="IPR007488">
    <property type="entry name" value="DUF535"/>
</dbReference>
<comment type="caution">
    <text evidence="1">The sequence shown here is derived from an EMBL/GenBank/DDBJ whole genome shotgun (WGS) entry which is preliminary data.</text>
</comment>
<dbReference type="Pfam" id="PF04393">
    <property type="entry name" value="DUF535"/>
    <property type="match status" value="1"/>
</dbReference>